<keyword evidence="2" id="KW-1185">Reference proteome</keyword>
<sequence length="65" mass="7340">MKVVSVLQKKPEVLVSYVLERSSGWRVVSSCGLQCKMQLLCYEVGRGFAAFGQYNCECRLTVVYV</sequence>
<organism evidence="1 2">
    <name type="scientific">Mangrovibacterium marinum</name>
    <dbReference type="NCBI Taxonomy" id="1639118"/>
    <lineage>
        <taxon>Bacteria</taxon>
        <taxon>Pseudomonadati</taxon>
        <taxon>Bacteroidota</taxon>
        <taxon>Bacteroidia</taxon>
        <taxon>Marinilabiliales</taxon>
        <taxon>Prolixibacteraceae</taxon>
        <taxon>Mangrovibacterium</taxon>
    </lineage>
</organism>
<dbReference type="Proteomes" id="UP000243525">
    <property type="component" value="Unassembled WGS sequence"/>
</dbReference>
<comment type="caution">
    <text evidence="1">The sequence shown here is derived from an EMBL/GenBank/DDBJ whole genome shotgun (WGS) entry which is preliminary data.</text>
</comment>
<dbReference type="AlphaFoldDB" id="A0A2T5C0P4"/>
<reference evidence="1 2" key="1">
    <citation type="submission" date="2018-04" db="EMBL/GenBank/DDBJ databases">
        <title>Genomic Encyclopedia of Archaeal and Bacterial Type Strains, Phase II (KMG-II): from individual species to whole genera.</title>
        <authorList>
            <person name="Goeker M."/>
        </authorList>
    </citation>
    <scope>NUCLEOTIDE SEQUENCE [LARGE SCALE GENOMIC DNA]</scope>
    <source>
        <strain evidence="1 2">DSM 28823</strain>
    </source>
</reference>
<name>A0A2T5C0P4_9BACT</name>
<gene>
    <name evidence="1" type="ORF">C8N47_11063</name>
</gene>
<evidence type="ECO:0000313" key="2">
    <source>
        <dbReference type="Proteomes" id="UP000243525"/>
    </source>
</evidence>
<dbReference type="RefSeq" id="WP_107822622.1">
    <property type="nucleotide sequence ID" value="NZ_OY782574.1"/>
</dbReference>
<proteinExistence type="predicted"/>
<dbReference type="EMBL" id="QAAD01000010">
    <property type="protein sequence ID" value="PTN08177.1"/>
    <property type="molecule type" value="Genomic_DNA"/>
</dbReference>
<protein>
    <submittedName>
        <fullName evidence="1">Uncharacterized protein</fullName>
    </submittedName>
</protein>
<evidence type="ECO:0000313" key="1">
    <source>
        <dbReference type="EMBL" id="PTN08177.1"/>
    </source>
</evidence>
<accession>A0A2T5C0P4</accession>